<feature type="domain" description="GTD-binding" evidence="8">
    <location>
        <begin position="341"/>
        <end position="439"/>
    </location>
</feature>
<accession>A0AAW1XBK2</accession>
<feature type="region of interest" description="Disordered" evidence="6">
    <location>
        <begin position="712"/>
        <end position="731"/>
    </location>
</feature>
<keyword evidence="3 7" id="KW-1133">Transmembrane helix</keyword>
<gene>
    <name evidence="9" type="ORF">M0R45_020441</name>
</gene>
<name>A0AAW1XBK2_RUBAR</name>
<keyword evidence="2 7" id="KW-0812">Transmembrane</keyword>
<sequence length="890" mass="99657">MACQMIHSWTFSGLVGAFLDLAIAYLLLCASALAFFTSKFLDFFGLSLPCPCDGLFGNPKNNYCFQKQLVDGPSEKTGSVQLQLKSKFPFDLMWTEEDRHFHTRKVNNESGHFEFEGEASCSSYSDGKFVDVVGRGSVSGNEHSLESGAVKSEAGKEQCFDYKGKKVASRRPSHSLRRRRKGGSVDYGKIFSVSSRDMVHSDSQDIATPPYRISKMGNGATEVPINSGRPSHNLHRSRKGRSVDYGKLFSVSPYDMLQSDARDIPTPPSSISKMGNEVTEVPSSSDGVEAPTDTGGPERVSHLEFNEPVGKIKSIENDASSIENFGCNEQEKLVYDSNDKTMVRVLEQALDEEHTARTALYYELEKERSAAATAADEAMAMILRLQEEKASIEMEARQYQRMIEEKSAYDAEEMNILKEILVRREREKHFLEKEVEDYRQILFGSDQVDVDMHDVAAAHRERFSLHSSGELVLMTSDSISEKSKLKMANNPPDYEVPSTDSQSCTLSLGKELPIPDSEEDADSSKQVDMHLLPSIDGLSHILNSRYEISHKFQEKGMVSVDQRPVSRGAEVQVVNSEGLGLDEKTIPLNEQELDLAGSTKDQGSKNQPISLINTEPCVHDVHVIDDKSHLCNEKSAEKSEQLSTNATLDISVKHNSMTGLGTERKVHRVSSDSASELSIMDSSGGKALPCNTRRNSMSAVDYERSKIDNKVHQVGTDTGPTCMRRNSMSSVDYERRKIDNKVDRGSPDVEPKDVRRNSLTAVDYDRWKMANKVYRGSSDTSPSPSDMRRNSMSAADYERWKLDNEVDWLRERLRIVQEGREKLNFSVGHREREKIQLKLLEDIASQLQEIRQLTEPGKAKCQAALPPPSAKVMSKKRRWRTLSLGVHRST</sequence>
<keyword evidence="5" id="KW-0175">Coiled coil</keyword>
<evidence type="ECO:0000256" key="5">
    <source>
        <dbReference type="SAM" id="Coils"/>
    </source>
</evidence>
<keyword evidence="10" id="KW-1185">Reference proteome</keyword>
<dbReference type="GO" id="GO:0016020">
    <property type="term" value="C:membrane"/>
    <property type="evidence" value="ECO:0007669"/>
    <property type="project" value="UniProtKB-SubCell"/>
</dbReference>
<keyword evidence="4 7" id="KW-0472">Membrane</keyword>
<evidence type="ECO:0000256" key="4">
    <source>
        <dbReference type="ARBA" id="ARBA00023136"/>
    </source>
</evidence>
<evidence type="ECO:0000313" key="10">
    <source>
        <dbReference type="Proteomes" id="UP001457282"/>
    </source>
</evidence>
<evidence type="ECO:0000256" key="7">
    <source>
        <dbReference type="SAM" id="Phobius"/>
    </source>
</evidence>
<evidence type="ECO:0000259" key="8">
    <source>
        <dbReference type="PROSITE" id="PS51775"/>
    </source>
</evidence>
<feature type="region of interest" description="Disordered" evidence="6">
    <location>
        <begin position="774"/>
        <end position="793"/>
    </location>
</feature>
<feature type="transmembrane region" description="Helical" evidence="7">
    <location>
        <begin position="12"/>
        <end position="36"/>
    </location>
</feature>
<dbReference type="InterPro" id="IPR007656">
    <property type="entry name" value="GTD-bd"/>
</dbReference>
<feature type="coiled-coil region" evidence="5">
    <location>
        <begin position="375"/>
        <end position="441"/>
    </location>
</feature>
<dbReference type="PANTHER" id="PTHR31422">
    <property type="entry name" value="BNAANNG28530D PROTEIN"/>
    <property type="match status" value="1"/>
</dbReference>
<feature type="region of interest" description="Disordered" evidence="6">
    <location>
        <begin position="259"/>
        <end position="301"/>
    </location>
</feature>
<comment type="subcellular location">
    <subcellularLocation>
        <location evidence="1">Membrane</location>
    </subcellularLocation>
</comment>
<feature type="compositionally biased region" description="Polar residues" evidence="6">
    <location>
        <begin position="715"/>
        <end position="730"/>
    </location>
</feature>
<dbReference type="PROSITE" id="PS51775">
    <property type="entry name" value="GTD_BINDING"/>
    <property type="match status" value="1"/>
</dbReference>
<protein>
    <recommendedName>
        <fullName evidence="8">GTD-binding domain-containing protein</fullName>
    </recommendedName>
</protein>
<proteinExistence type="predicted"/>
<evidence type="ECO:0000256" key="3">
    <source>
        <dbReference type="ARBA" id="ARBA00022989"/>
    </source>
</evidence>
<dbReference type="Proteomes" id="UP001457282">
    <property type="component" value="Unassembled WGS sequence"/>
</dbReference>
<dbReference type="GO" id="GO:0080115">
    <property type="term" value="F:myosin XI tail binding"/>
    <property type="evidence" value="ECO:0007669"/>
    <property type="project" value="UniProtKB-ARBA"/>
</dbReference>
<feature type="compositionally biased region" description="Basic residues" evidence="6">
    <location>
        <begin position="165"/>
        <end position="182"/>
    </location>
</feature>
<organism evidence="9 10">
    <name type="scientific">Rubus argutus</name>
    <name type="common">Southern blackberry</name>
    <dbReference type="NCBI Taxonomy" id="59490"/>
    <lineage>
        <taxon>Eukaryota</taxon>
        <taxon>Viridiplantae</taxon>
        <taxon>Streptophyta</taxon>
        <taxon>Embryophyta</taxon>
        <taxon>Tracheophyta</taxon>
        <taxon>Spermatophyta</taxon>
        <taxon>Magnoliopsida</taxon>
        <taxon>eudicotyledons</taxon>
        <taxon>Gunneridae</taxon>
        <taxon>Pentapetalae</taxon>
        <taxon>rosids</taxon>
        <taxon>fabids</taxon>
        <taxon>Rosales</taxon>
        <taxon>Rosaceae</taxon>
        <taxon>Rosoideae</taxon>
        <taxon>Rosoideae incertae sedis</taxon>
        <taxon>Rubus</taxon>
    </lineage>
</organism>
<dbReference type="PANTHER" id="PTHR31422:SF3">
    <property type="entry name" value="GTD-BINDING DOMAIN-CONTAINING PROTEIN"/>
    <property type="match status" value="1"/>
</dbReference>
<feature type="region of interest" description="Disordered" evidence="6">
    <location>
        <begin position="484"/>
        <end position="505"/>
    </location>
</feature>
<evidence type="ECO:0000313" key="9">
    <source>
        <dbReference type="EMBL" id="KAK9933238.1"/>
    </source>
</evidence>
<feature type="region of interest" description="Disordered" evidence="6">
    <location>
        <begin position="163"/>
        <end position="182"/>
    </location>
</feature>
<reference evidence="9 10" key="1">
    <citation type="journal article" date="2023" name="G3 (Bethesda)">
        <title>A chromosome-length genome assembly and annotation of blackberry (Rubus argutus, cv. 'Hillquist').</title>
        <authorList>
            <person name="Bruna T."/>
            <person name="Aryal R."/>
            <person name="Dudchenko O."/>
            <person name="Sargent D.J."/>
            <person name="Mead D."/>
            <person name="Buti M."/>
            <person name="Cavallini A."/>
            <person name="Hytonen T."/>
            <person name="Andres J."/>
            <person name="Pham M."/>
            <person name="Weisz D."/>
            <person name="Mascagni F."/>
            <person name="Usai G."/>
            <person name="Natali L."/>
            <person name="Bassil N."/>
            <person name="Fernandez G.E."/>
            <person name="Lomsadze A."/>
            <person name="Armour M."/>
            <person name="Olukolu B."/>
            <person name="Poorten T."/>
            <person name="Britton C."/>
            <person name="Davik J."/>
            <person name="Ashrafi H."/>
            <person name="Aiden E.L."/>
            <person name="Borodovsky M."/>
            <person name="Worthington M."/>
        </authorList>
    </citation>
    <scope>NUCLEOTIDE SEQUENCE [LARGE SCALE GENOMIC DNA]</scope>
    <source>
        <strain evidence="9">PI 553951</strain>
    </source>
</reference>
<dbReference type="Pfam" id="PF04576">
    <property type="entry name" value="Zein-binding"/>
    <property type="match status" value="1"/>
</dbReference>
<evidence type="ECO:0000256" key="2">
    <source>
        <dbReference type="ARBA" id="ARBA00022692"/>
    </source>
</evidence>
<dbReference type="AlphaFoldDB" id="A0AAW1XBK2"/>
<evidence type="ECO:0000256" key="1">
    <source>
        <dbReference type="ARBA" id="ARBA00004370"/>
    </source>
</evidence>
<dbReference type="EMBL" id="JBEDUW010000004">
    <property type="protein sequence ID" value="KAK9933238.1"/>
    <property type="molecule type" value="Genomic_DNA"/>
</dbReference>
<evidence type="ECO:0000256" key="6">
    <source>
        <dbReference type="SAM" id="MobiDB-lite"/>
    </source>
</evidence>
<comment type="caution">
    <text evidence="9">The sequence shown here is derived from an EMBL/GenBank/DDBJ whole genome shotgun (WGS) entry which is preliminary data.</text>
</comment>